<evidence type="ECO:0000313" key="8">
    <source>
        <dbReference type="EMBL" id="CAB1451490.1"/>
    </source>
</evidence>
<dbReference type="InterPro" id="IPR013783">
    <property type="entry name" value="Ig-like_fold"/>
</dbReference>
<evidence type="ECO:0000259" key="7">
    <source>
        <dbReference type="Pfam" id="PF07654"/>
    </source>
</evidence>
<dbReference type="InterPro" id="IPR001039">
    <property type="entry name" value="MHC_I_a_a1/a2"/>
</dbReference>
<evidence type="ECO:0008006" key="10">
    <source>
        <dbReference type="Google" id="ProtNLM"/>
    </source>
</evidence>
<keyword evidence="4" id="KW-1133">Transmembrane helix</keyword>
<keyword evidence="1" id="KW-0325">Glycoprotein</keyword>
<dbReference type="GO" id="GO:0005615">
    <property type="term" value="C:extracellular space"/>
    <property type="evidence" value="ECO:0007669"/>
    <property type="project" value="TreeGrafter"/>
</dbReference>
<dbReference type="InterPro" id="IPR037055">
    <property type="entry name" value="MHC_I-like_Ag-recog_sf"/>
</dbReference>
<dbReference type="SUPFAM" id="SSF48726">
    <property type="entry name" value="Immunoglobulin"/>
    <property type="match status" value="1"/>
</dbReference>
<dbReference type="Gene3D" id="3.30.500.10">
    <property type="entry name" value="MHC class I-like antigen recognition-like"/>
    <property type="match status" value="1"/>
</dbReference>
<comment type="caution">
    <text evidence="8">The sequence shown here is derived from an EMBL/GenBank/DDBJ whole genome shotgun (WGS) entry which is preliminary data.</text>
</comment>
<keyword evidence="4" id="KW-0812">Transmembrane</keyword>
<dbReference type="EMBL" id="CADEAL010004091">
    <property type="protein sequence ID" value="CAB1451490.1"/>
    <property type="molecule type" value="Genomic_DNA"/>
</dbReference>
<feature type="signal peptide" evidence="5">
    <location>
        <begin position="1"/>
        <end position="28"/>
    </location>
</feature>
<evidence type="ECO:0000313" key="9">
    <source>
        <dbReference type="Proteomes" id="UP001153269"/>
    </source>
</evidence>
<comment type="similarity">
    <text evidence="2">Belongs to the MHC class I family.</text>
</comment>
<reference evidence="8" key="1">
    <citation type="submission" date="2020-03" db="EMBL/GenBank/DDBJ databases">
        <authorList>
            <person name="Weist P."/>
        </authorList>
    </citation>
    <scope>NUCLEOTIDE SEQUENCE</scope>
</reference>
<feature type="compositionally biased region" description="Low complexity" evidence="3">
    <location>
        <begin position="332"/>
        <end position="342"/>
    </location>
</feature>
<dbReference type="SUPFAM" id="SSF54452">
    <property type="entry name" value="MHC antigen-recognition domain"/>
    <property type="match status" value="1"/>
</dbReference>
<dbReference type="Gene3D" id="2.60.40.10">
    <property type="entry name" value="Immunoglobulins"/>
    <property type="match status" value="1"/>
</dbReference>
<evidence type="ECO:0000256" key="2">
    <source>
        <dbReference type="RuleBase" id="RU004439"/>
    </source>
</evidence>
<accession>A0A9N7VKQ0</accession>
<dbReference type="Pfam" id="PF07654">
    <property type="entry name" value="C1-set"/>
    <property type="match status" value="1"/>
</dbReference>
<feature type="chain" id="PRO_5040474535" description="MHC class I antigen" evidence="5">
    <location>
        <begin position="29"/>
        <end position="397"/>
    </location>
</feature>
<dbReference type="InterPro" id="IPR036179">
    <property type="entry name" value="Ig-like_dom_sf"/>
</dbReference>
<dbReference type="FunFam" id="3.30.500.10:FF:000005">
    <property type="entry name" value="MHC class I antigen ZKA transcript variant 1"/>
    <property type="match status" value="1"/>
</dbReference>
<evidence type="ECO:0000259" key="6">
    <source>
        <dbReference type="Pfam" id="PF00129"/>
    </source>
</evidence>
<evidence type="ECO:0000256" key="3">
    <source>
        <dbReference type="SAM" id="MobiDB-lite"/>
    </source>
</evidence>
<evidence type="ECO:0000256" key="1">
    <source>
        <dbReference type="ARBA" id="ARBA00023180"/>
    </source>
</evidence>
<sequence>METKMKARPDLLFISLLSLLALFPAGLAEKHSLTYIYTAFSKPTSLPGIHEFTAMGLVDNTMIDYFDSKIKQKVPKQPWMEEKMDKNYWEKGTQSRLSKQTWFRVNIEILIERMRQDKNETHILQWMHGCESNTENGEVKFSEGKDTYSYDGADFLHFDDKDGLWISSSNAAKDTKRKWDDVQTLKDYTKGYLEKECLSWLNQFVEHGLKQYKAAPPPEMFMFAKKSHTDSNVILTCLASGFVQKDAKLQMKRNGFVLNEVDGVESSKVRPNNDDTYQARQKSRNTWDHKLPAEDSGLIIIAVVVVSLVLVIGSIVGGTILFLRKKGKFGSLSSGSTSSGSSVQVAAPSKPSAPEMKLLNAKEDGSLSSGSTSSGSSDGGGTGESKNPSETNVLLDP</sequence>
<evidence type="ECO:0000256" key="4">
    <source>
        <dbReference type="SAM" id="Phobius"/>
    </source>
</evidence>
<keyword evidence="5" id="KW-0732">Signal</keyword>
<dbReference type="InterPro" id="IPR050208">
    <property type="entry name" value="MHC_class-I_related"/>
</dbReference>
<dbReference type="GO" id="GO:0006955">
    <property type="term" value="P:immune response"/>
    <property type="evidence" value="ECO:0007669"/>
    <property type="project" value="TreeGrafter"/>
</dbReference>
<dbReference type="Proteomes" id="UP001153269">
    <property type="component" value="Unassembled WGS sequence"/>
</dbReference>
<keyword evidence="9" id="KW-1185">Reference proteome</keyword>
<dbReference type="InterPro" id="IPR011161">
    <property type="entry name" value="MHC_I-like_Ag-recog"/>
</dbReference>
<feature type="transmembrane region" description="Helical" evidence="4">
    <location>
        <begin position="298"/>
        <end position="323"/>
    </location>
</feature>
<protein>
    <recommendedName>
        <fullName evidence="10">MHC class I antigen</fullName>
    </recommendedName>
</protein>
<dbReference type="InterPro" id="IPR003597">
    <property type="entry name" value="Ig_C1-set"/>
</dbReference>
<gene>
    <name evidence="8" type="ORF">PLEPLA_LOCUS39184</name>
</gene>
<dbReference type="PANTHER" id="PTHR16675:SF193">
    <property type="entry name" value="LOC571647 PROTEIN-RELATED"/>
    <property type="match status" value="1"/>
</dbReference>
<feature type="domain" description="MHC class I-like antigen recognition-like" evidence="6">
    <location>
        <begin position="30"/>
        <end position="209"/>
    </location>
</feature>
<dbReference type="PRINTS" id="PR01638">
    <property type="entry name" value="MHCCLASSI"/>
</dbReference>
<feature type="region of interest" description="Disordered" evidence="3">
    <location>
        <begin position="332"/>
        <end position="397"/>
    </location>
</feature>
<dbReference type="InterPro" id="IPR011162">
    <property type="entry name" value="MHC_I/II-like_Ag-recog"/>
</dbReference>
<dbReference type="PANTHER" id="PTHR16675">
    <property type="entry name" value="MHC CLASS I-RELATED"/>
    <property type="match status" value="1"/>
</dbReference>
<name>A0A9N7VKQ0_PLEPL</name>
<proteinExistence type="inferred from homology"/>
<dbReference type="Pfam" id="PF00129">
    <property type="entry name" value="MHC_I"/>
    <property type="match status" value="1"/>
</dbReference>
<dbReference type="GO" id="GO:0009897">
    <property type="term" value="C:external side of plasma membrane"/>
    <property type="evidence" value="ECO:0007669"/>
    <property type="project" value="TreeGrafter"/>
</dbReference>
<dbReference type="AlphaFoldDB" id="A0A9N7VKQ0"/>
<organism evidence="8 9">
    <name type="scientific">Pleuronectes platessa</name>
    <name type="common">European plaice</name>
    <dbReference type="NCBI Taxonomy" id="8262"/>
    <lineage>
        <taxon>Eukaryota</taxon>
        <taxon>Metazoa</taxon>
        <taxon>Chordata</taxon>
        <taxon>Craniata</taxon>
        <taxon>Vertebrata</taxon>
        <taxon>Euteleostomi</taxon>
        <taxon>Actinopterygii</taxon>
        <taxon>Neopterygii</taxon>
        <taxon>Teleostei</taxon>
        <taxon>Neoteleostei</taxon>
        <taxon>Acanthomorphata</taxon>
        <taxon>Carangaria</taxon>
        <taxon>Pleuronectiformes</taxon>
        <taxon>Pleuronectoidei</taxon>
        <taxon>Pleuronectidae</taxon>
        <taxon>Pleuronectes</taxon>
    </lineage>
</organism>
<keyword evidence="4" id="KW-0472">Membrane</keyword>
<feature type="compositionally biased region" description="Low complexity" evidence="3">
    <location>
        <begin position="366"/>
        <end position="376"/>
    </location>
</feature>
<feature type="compositionally biased region" description="Polar residues" evidence="3">
    <location>
        <begin position="386"/>
        <end position="397"/>
    </location>
</feature>
<evidence type="ECO:0000256" key="5">
    <source>
        <dbReference type="SAM" id="SignalP"/>
    </source>
</evidence>
<feature type="domain" description="Immunoglobulin C1-set" evidence="7">
    <location>
        <begin position="226"/>
        <end position="280"/>
    </location>
</feature>